<evidence type="ECO:0000313" key="2">
    <source>
        <dbReference type="Proteomes" id="UP000054516"/>
    </source>
</evidence>
<organism evidence="1">
    <name type="scientific">Rosellinia necatrix</name>
    <name type="common">White root-rot fungus</name>
    <dbReference type="NCBI Taxonomy" id="77044"/>
    <lineage>
        <taxon>Eukaryota</taxon>
        <taxon>Fungi</taxon>
        <taxon>Dikarya</taxon>
        <taxon>Ascomycota</taxon>
        <taxon>Pezizomycotina</taxon>
        <taxon>Sordariomycetes</taxon>
        <taxon>Xylariomycetidae</taxon>
        <taxon>Xylariales</taxon>
        <taxon>Xylariaceae</taxon>
        <taxon>Rosellinia</taxon>
    </lineage>
</organism>
<dbReference type="AlphaFoldDB" id="A0A1W2THC3"/>
<evidence type="ECO:0000313" key="1">
    <source>
        <dbReference type="EMBL" id="GAP87521.1"/>
    </source>
</evidence>
<name>A0A1W2THC3_ROSNE</name>
<dbReference type="EMBL" id="DF977471">
    <property type="protein sequence ID" value="GAP87521.1"/>
    <property type="molecule type" value="Genomic_DNA"/>
</dbReference>
<dbReference type="Proteomes" id="UP000054516">
    <property type="component" value="Unassembled WGS sequence"/>
</dbReference>
<protein>
    <submittedName>
        <fullName evidence="1">Putative nuclease</fullName>
    </submittedName>
</protein>
<accession>A0A1W2THC3</accession>
<gene>
    <name evidence="1" type="ORF">SAMD00023353_2600270</name>
</gene>
<dbReference type="OrthoDB" id="4937951at2759"/>
<reference evidence="1" key="1">
    <citation type="submission" date="2016-03" db="EMBL/GenBank/DDBJ databases">
        <title>Draft genome sequence of Rosellinia necatrix.</title>
        <authorList>
            <person name="Kanematsu S."/>
        </authorList>
    </citation>
    <scope>NUCLEOTIDE SEQUENCE [LARGE SCALE GENOMIC DNA]</scope>
    <source>
        <strain evidence="1">W97</strain>
    </source>
</reference>
<sequence>MPATADLRIASKRARYNNNSPFREIETIVLYIYNAGPDGAVAPVVHTGYTSSMNYDAVGTTLREVREWCQPSEVLTRRASQLNWASLLPPVTHYAGWGMVTTLPYIAAGTLLELSLSFPMTHEWTWRDSWLKASIHSDTVDPRPDNNITHYVVTPNHNADSLDYLNALGDLANMDFDGFTVTRPVLQTNLQTDLRTDLRIASLRAYYSNDNRTRSDETLTFLIFNYGPVTAIQPHLTVEYAHAMDYESASCRVDQVWVPEGIDSTADIESCSWQMMGQVSCWVNGWNITCGLPDLHPSMFYRVRVKFPFSRFSFPRMDNHLKASIESDVTKFEKKPLTRYYITPNHSHDGDFYWETEGNLQELFRSLTPSGNRQCFTR</sequence>
<proteinExistence type="predicted"/>
<keyword evidence="2" id="KW-1185">Reference proteome</keyword>